<evidence type="ECO:0000256" key="2">
    <source>
        <dbReference type="SAM" id="SignalP"/>
    </source>
</evidence>
<keyword evidence="4" id="KW-1185">Reference proteome</keyword>
<feature type="signal peptide" evidence="2">
    <location>
        <begin position="1"/>
        <end position="19"/>
    </location>
</feature>
<protein>
    <submittedName>
        <fullName evidence="3">Uncharacterized protein</fullName>
    </submittedName>
</protein>
<name>A0A194PMT7_PAPXU</name>
<dbReference type="EMBL" id="KQ459601">
    <property type="protein sequence ID" value="KPI94049.1"/>
    <property type="molecule type" value="Genomic_DNA"/>
</dbReference>
<feature type="chain" id="PRO_5008263419" evidence="2">
    <location>
        <begin position="20"/>
        <end position="168"/>
    </location>
</feature>
<reference evidence="3 4" key="1">
    <citation type="journal article" date="2015" name="Nat. Commun.">
        <title>Outbred genome sequencing and CRISPR/Cas9 gene editing in butterflies.</title>
        <authorList>
            <person name="Li X."/>
            <person name="Fan D."/>
            <person name="Zhang W."/>
            <person name="Liu G."/>
            <person name="Zhang L."/>
            <person name="Zhao L."/>
            <person name="Fang X."/>
            <person name="Chen L."/>
            <person name="Dong Y."/>
            <person name="Chen Y."/>
            <person name="Ding Y."/>
            <person name="Zhao R."/>
            <person name="Feng M."/>
            <person name="Zhu Y."/>
            <person name="Feng Y."/>
            <person name="Jiang X."/>
            <person name="Zhu D."/>
            <person name="Xiang H."/>
            <person name="Feng X."/>
            <person name="Li S."/>
            <person name="Wang J."/>
            <person name="Zhang G."/>
            <person name="Kronforst M.R."/>
            <person name="Wang W."/>
        </authorList>
    </citation>
    <scope>NUCLEOTIDE SEQUENCE [LARGE SCALE GENOMIC DNA]</scope>
    <source>
        <strain evidence="3">Ya'a_city_454_Px</strain>
        <tissue evidence="3">Whole body</tissue>
    </source>
</reference>
<dbReference type="AlphaFoldDB" id="A0A194PMT7"/>
<feature type="region of interest" description="Disordered" evidence="1">
    <location>
        <begin position="41"/>
        <end position="83"/>
    </location>
</feature>
<evidence type="ECO:0000313" key="3">
    <source>
        <dbReference type="EMBL" id="KPI94049.1"/>
    </source>
</evidence>
<proteinExistence type="predicted"/>
<organism evidence="3 4">
    <name type="scientific">Papilio xuthus</name>
    <name type="common">Asian swallowtail butterfly</name>
    <dbReference type="NCBI Taxonomy" id="66420"/>
    <lineage>
        <taxon>Eukaryota</taxon>
        <taxon>Metazoa</taxon>
        <taxon>Ecdysozoa</taxon>
        <taxon>Arthropoda</taxon>
        <taxon>Hexapoda</taxon>
        <taxon>Insecta</taxon>
        <taxon>Pterygota</taxon>
        <taxon>Neoptera</taxon>
        <taxon>Endopterygota</taxon>
        <taxon>Lepidoptera</taxon>
        <taxon>Glossata</taxon>
        <taxon>Ditrysia</taxon>
        <taxon>Papilionoidea</taxon>
        <taxon>Papilionidae</taxon>
        <taxon>Papilioninae</taxon>
        <taxon>Papilio</taxon>
    </lineage>
</organism>
<accession>A0A194PMT7</accession>
<evidence type="ECO:0000256" key="1">
    <source>
        <dbReference type="SAM" id="MobiDB-lite"/>
    </source>
</evidence>
<dbReference type="Proteomes" id="UP000053268">
    <property type="component" value="Unassembled WGS sequence"/>
</dbReference>
<feature type="compositionally biased region" description="Basic and acidic residues" evidence="1">
    <location>
        <begin position="41"/>
        <end position="50"/>
    </location>
</feature>
<sequence>MRVWCVAAVLIVVALRAAAEPAPRRYRSEWRTARTARGSRELARPLRDLLEPEPAAASTSVAEHRERRRARNSKRTPYLPAEMPGSQTMLRASRSNRPYDVPQIVKNKRRAWERGRTGEWGGLVSVCSRGGVGASLAGAAARPRMHSGQTKAHLDVLADALLRWARGR</sequence>
<keyword evidence="2" id="KW-0732">Signal</keyword>
<evidence type="ECO:0000313" key="4">
    <source>
        <dbReference type="Proteomes" id="UP000053268"/>
    </source>
</evidence>
<gene>
    <name evidence="3" type="ORF">RR46_13214</name>
</gene>